<keyword evidence="3" id="KW-1185">Reference proteome</keyword>
<reference evidence="2" key="1">
    <citation type="submission" date="2021-01" db="EMBL/GenBank/DDBJ databases">
        <authorList>
            <person name="Li R."/>
            <person name="Bekaert M."/>
        </authorList>
    </citation>
    <scope>NUCLEOTIDE SEQUENCE</scope>
    <source>
        <strain evidence="2">Farmed</strain>
    </source>
</reference>
<dbReference type="EMBL" id="CAHIKZ030000355">
    <property type="protein sequence ID" value="CAE1169934.1"/>
    <property type="molecule type" value="Genomic_DNA"/>
</dbReference>
<gene>
    <name evidence="2" type="ORF">SPHA_10870</name>
</gene>
<name>A0A812B666_ACAPH</name>
<protein>
    <submittedName>
        <fullName evidence="2">ALG3</fullName>
        <ecNumber evidence="2">2.4.1.258</ecNumber>
    </submittedName>
</protein>
<comment type="caution">
    <text evidence="2">The sequence shown here is derived from an EMBL/GenBank/DDBJ whole genome shotgun (WGS) entry which is preliminary data.</text>
</comment>
<accession>A0A812B666</accession>
<feature type="transmembrane region" description="Helical" evidence="1">
    <location>
        <begin position="60"/>
        <end position="84"/>
    </location>
</feature>
<proteinExistence type="predicted"/>
<keyword evidence="1" id="KW-1133">Transmembrane helix</keyword>
<keyword evidence="2" id="KW-0328">Glycosyltransferase</keyword>
<keyword evidence="1" id="KW-0472">Membrane</keyword>
<dbReference type="EC" id="2.4.1.258" evidence="2"/>
<evidence type="ECO:0000256" key="1">
    <source>
        <dbReference type="SAM" id="Phobius"/>
    </source>
</evidence>
<keyword evidence="1" id="KW-0812">Transmembrane</keyword>
<dbReference type="AlphaFoldDB" id="A0A812B666"/>
<dbReference type="GO" id="GO:0052925">
    <property type="term" value="F:dol-P-Man:Man(5)GlcNAc(2)-PP-Dol alpha-1,3-mannosyltransferase activity"/>
    <property type="evidence" value="ECO:0007669"/>
    <property type="project" value="UniProtKB-EC"/>
</dbReference>
<dbReference type="Proteomes" id="UP000597762">
    <property type="component" value="Unassembled WGS sequence"/>
</dbReference>
<feature type="transmembrane region" description="Helical" evidence="1">
    <location>
        <begin position="28"/>
        <end position="48"/>
    </location>
</feature>
<evidence type="ECO:0000313" key="3">
    <source>
        <dbReference type="Proteomes" id="UP000597762"/>
    </source>
</evidence>
<sequence>MFFFDFSLIWFFTASFHFPPSFDFIRQIFFHISLISFFTATFHFLPSFDFIHRAFFHISLTWFLLLLSIFCLPLGVHSSCILSHFTHLVFTATFHFPPSAWSSFIMYSFTFHSFGFYCFFPFSAFRFDFLHRLFFHISLISFLLLLSIFHLPF</sequence>
<organism evidence="2 3">
    <name type="scientific">Acanthosepion pharaonis</name>
    <name type="common">Pharaoh cuttlefish</name>
    <name type="synonym">Sepia pharaonis</name>
    <dbReference type="NCBI Taxonomy" id="158019"/>
    <lineage>
        <taxon>Eukaryota</taxon>
        <taxon>Metazoa</taxon>
        <taxon>Spiralia</taxon>
        <taxon>Lophotrochozoa</taxon>
        <taxon>Mollusca</taxon>
        <taxon>Cephalopoda</taxon>
        <taxon>Coleoidea</taxon>
        <taxon>Decapodiformes</taxon>
        <taxon>Sepiida</taxon>
        <taxon>Sepiina</taxon>
        <taxon>Sepiidae</taxon>
        <taxon>Acanthosepion</taxon>
    </lineage>
</organism>
<feature type="transmembrane region" description="Helical" evidence="1">
    <location>
        <begin position="134"/>
        <end position="151"/>
    </location>
</feature>
<evidence type="ECO:0000313" key="2">
    <source>
        <dbReference type="EMBL" id="CAE1169934.1"/>
    </source>
</evidence>
<feature type="transmembrane region" description="Helical" evidence="1">
    <location>
        <begin position="104"/>
        <end position="122"/>
    </location>
</feature>
<keyword evidence="2" id="KW-0808">Transferase</keyword>